<reference evidence="2" key="1">
    <citation type="submission" date="2022-08" db="EMBL/GenBank/DDBJ databases">
        <title>Catabolic pathway analysis in culturable SAR92 clade bacteria reveals their overlooked roles in DMSP degradation in coastal seas.</title>
        <authorList>
            <person name="He X."/>
            <person name="Zhang X."/>
            <person name="Zhang Y."/>
        </authorList>
    </citation>
    <scope>NUCLEOTIDE SEQUENCE</scope>
    <source>
        <strain evidence="2">H455</strain>
    </source>
</reference>
<gene>
    <name evidence="2" type="ORF">NYF23_09395</name>
</gene>
<dbReference type="EMBL" id="CP103416">
    <property type="protein sequence ID" value="UVW34236.1"/>
    <property type="molecule type" value="Genomic_DNA"/>
</dbReference>
<accession>A0ABY5TMA3</accession>
<evidence type="ECO:0000313" key="3">
    <source>
        <dbReference type="Proteomes" id="UP001059934"/>
    </source>
</evidence>
<evidence type="ECO:0000313" key="2">
    <source>
        <dbReference type="EMBL" id="UVW34236.1"/>
    </source>
</evidence>
<name>A0ABY5TMA3_9GAMM</name>
<feature type="domain" description="Methyltransferase" evidence="1">
    <location>
        <begin position="65"/>
        <end position="151"/>
    </location>
</feature>
<dbReference type="SUPFAM" id="SSF53335">
    <property type="entry name" value="S-adenosyl-L-methionine-dependent methyltransferases"/>
    <property type="match status" value="1"/>
</dbReference>
<keyword evidence="2" id="KW-0489">Methyltransferase</keyword>
<organism evidence="2 3">
    <name type="scientific">SAR92 clade bacterium H455</name>
    <dbReference type="NCBI Taxonomy" id="2974818"/>
    <lineage>
        <taxon>Bacteria</taxon>
        <taxon>Pseudomonadati</taxon>
        <taxon>Pseudomonadota</taxon>
        <taxon>Gammaproteobacteria</taxon>
        <taxon>Cellvibrionales</taxon>
        <taxon>Porticoccaceae</taxon>
        <taxon>SAR92 clade</taxon>
    </lineage>
</organism>
<dbReference type="InterPro" id="IPR029063">
    <property type="entry name" value="SAM-dependent_MTases_sf"/>
</dbReference>
<dbReference type="Pfam" id="PF13649">
    <property type="entry name" value="Methyltransf_25"/>
    <property type="match status" value="1"/>
</dbReference>
<dbReference type="CDD" id="cd02440">
    <property type="entry name" value="AdoMet_MTases"/>
    <property type="match status" value="1"/>
</dbReference>
<evidence type="ECO:0000259" key="1">
    <source>
        <dbReference type="Pfam" id="PF13649"/>
    </source>
</evidence>
<dbReference type="GO" id="GO:0008168">
    <property type="term" value="F:methyltransferase activity"/>
    <property type="evidence" value="ECO:0007669"/>
    <property type="project" value="UniProtKB-KW"/>
</dbReference>
<keyword evidence="3" id="KW-1185">Reference proteome</keyword>
<dbReference type="Proteomes" id="UP001059934">
    <property type="component" value="Chromosome"/>
</dbReference>
<dbReference type="PANTHER" id="PTHR14614">
    <property type="entry name" value="HEPATOCELLULAR CARCINOMA-ASSOCIATED ANTIGEN"/>
    <property type="match status" value="1"/>
</dbReference>
<proteinExistence type="predicted"/>
<dbReference type="GO" id="GO:0032259">
    <property type="term" value="P:methylation"/>
    <property type="evidence" value="ECO:0007669"/>
    <property type="project" value="UniProtKB-KW"/>
</dbReference>
<sequence length="209" mass="23670">MTSNSPPTSHTVSFMNIDALKASHPEVRRLKRQQSHAAHGNKVWRSSFVLIDYLSTWEIPEHSKVLDIGCGWGLTGIYLAKTYQAQVTGLDIDANVEPFLKLQASINQCSLEFQQRSFESLENHELAQFHTLMGTDICFWDEMTTPLFELIQRARAAGVEQVLIADPGRPPFWDLADRCVELLGAEVISRRIDQPWKSEKYILAIGGRD</sequence>
<keyword evidence="2" id="KW-0808">Transferase</keyword>
<dbReference type="InterPro" id="IPR041698">
    <property type="entry name" value="Methyltransf_25"/>
</dbReference>
<dbReference type="Gene3D" id="3.40.50.150">
    <property type="entry name" value="Vaccinia Virus protein VP39"/>
    <property type="match status" value="1"/>
</dbReference>
<dbReference type="InterPro" id="IPR019410">
    <property type="entry name" value="Methyltransf_16"/>
</dbReference>
<protein>
    <submittedName>
        <fullName evidence="2">Methyltransferase domain-containing protein</fullName>
    </submittedName>
</protein>